<dbReference type="PROSITE" id="PS00893">
    <property type="entry name" value="NUDIX_BOX"/>
    <property type="match status" value="1"/>
</dbReference>
<evidence type="ECO:0000256" key="4">
    <source>
        <dbReference type="ARBA" id="ARBA00012045"/>
    </source>
</evidence>
<dbReference type="InterPro" id="IPR020084">
    <property type="entry name" value="NUDIX_hydrolase_CS"/>
</dbReference>
<dbReference type="SUPFAM" id="SSF55811">
    <property type="entry name" value="Nudix"/>
    <property type="match status" value="1"/>
</dbReference>
<evidence type="ECO:0000256" key="3">
    <source>
        <dbReference type="ARBA" id="ARBA00008343"/>
    </source>
</evidence>
<dbReference type="Gene3D" id="3.90.79.10">
    <property type="entry name" value="Nucleoside Triphosphate Pyrophosphohydrolase"/>
    <property type="match status" value="1"/>
</dbReference>
<accession>A0A381N3D5</accession>
<dbReference type="InterPro" id="IPR011257">
    <property type="entry name" value="DNA_glycosylase"/>
</dbReference>
<dbReference type="InterPro" id="IPR023170">
    <property type="entry name" value="HhH_base_excis_C"/>
</dbReference>
<dbReference type="SMART" id="SM00478">
    <property type="entry name" value="ENDO3c"/>
    <property type="match status" value="1"/>
</dbReference>
<dbReference type="SUPFAM" id="SSF48150">
    <property type="entry name" value="DNA-glycosylase"/>
    <property type="match status" value="1"/>
</dbReference>
<evidence type="ECO:0000256" key="9">
    <source>
        <dbReference type="ARBA" id="ARBA00022801"/>
    </source>
</evidence>
<dbReference type="Pfam" id="PF00633">
    <property type="entry name" value="HHH"/>
    <property type="match status" value="1"/>
</dbReference>
<evidence type="ECO:0000256" key="8">
    <source>
        <dbReference type="ARBA" id="ARBA00022763"/>
    </source>
</evidence>
<dbReference type="PANTHER" id="PTHR42944">
    <property type="entry name" value="ADENINE DNA GLYCOSYLASE"/>
    <property type="match status" value="1"/>
</dbReference>
<dbReference type="GO" id="GO:0032357">
    <property type="term" value="F:oxidized purine DNA binding"/>
    <property type="evidence" value="ECO:0007669"/>
    <property type="project" value="TreeGrafter"/>
</dbReference>
<keyword evidence="12" id="KW-0234">DNA repair</keyword>
<dbReference type="GO" id="GO:0000701">
    <property type="term" value="F:purine-specific mismatch base pair DNA N-glycosylase activity"/>
    <property type="evidence" value="ECO:0007669"/>
    <property type="project" value="UniProtKB-EC"/>
</dbReference>
<dbReference type="EMBL" id="UINC01000099">
    <property type="protein sequence ID" value="SUZ49037.1"/>
    <property type="molecule type" value="Genomic_DNA"/>
</dbReference>
<evidence type="ECO:0000256" key="13">
    <source>
        <dbReference type="ARBA" id="ARBA00023295"/>
    </source>
</evidence>
<dbReference type="Gene3D" id="1.10.340.30">
    <property type="entry name" value="Hypothetical protein, domain 2"/>
    <property type="match status" value="1"/>
</dbReference>
<dbReference type="PRINTS" id="PR00502">
    <property type="entry name" value="NUDIXFAMILY"/>
</dbReference>
<organism evidence="15">
    <name type="scientific">marine metagenome</name>
    <dbReference type="NCBI Taxonomy" id="408172"/>
    <lineage>
        <taxon>unclassified sequences</taxon>
        <taxon>metagenomes</taxon>
        <taxon>ecological metagenomes</taxon>
    </lineage>
</organism>
<proteinExistence type="inferred from homology"/>
<name>A0A381N3D5_9ZZZZ</name>
<dbReference type="Pfam" id="PF00730">
    <property type="entry name" value="HhH-GPD"/>
    <property type="match status" value="1"/>
</dbReference>
<dbReference type="CDD" id="cd00056">
    <property type="entry name" value="ENDO3c"/>
    <property type="match status" value="1"/>
</dbReference>
<dbReference type="EC" id="3.2.2.31" evidence="4"/>
<comment type="similarity">
    <text evidence="3">Belongs to the Nth/MutY family.</text>
</comment>
<protein>
    <recommendedName>
        <fullName evidence="5">Adenine DNA glycosylase</fullName>
        <ecNumber evidence="4">3.2.2.31</ecNumber>
    </recommendedName>
</protein>
<evidence type="ECO:0000256" key="5">
    <source>
        <dbReference type="ARBA" id="ARBA00022023"/>
    </source>
</evidence>
<evidence type="ECO:0000256" key="2">
    <source>
        <dbReference type="ARBA" id="ARBA00001966"/>
    </source>
</evidence>
<reference evidence="15" key="1">
    <citation type="submission" date="2018-05" db="EMBL/GenBank/DDBJ databases">
        <authorList>
            <person name="Lanie J.A."/>
            <person name="Ng W.-L."/>
            <person name="Kazmierczak K.M."/>
            <person name="Andrzejewski T.M."/>
            <person name="Davidsen T.M."/>
            <person name="Wayne K.J."/>
            <person name="Tettelin H."/>
            <person name="Glass J.I."/>
            <person name="Rusch D."/>
            <person name="Podicherti R."/>
            <person name="Tsui H.-C.T."/>
            <person name="Winkler M.E."/>
        </authorList>
    </citation>
    <scope>NUCLEOTIDE SEQUENCE</scope>
</reference>
<dbReference type="InterPro" id="IPR000445">
    <property type="entry name" value="HhH_motif"/>
</dbReference>
<evidence type="ECO:0000256" key="1">
    <source>
        <dbReference type="ARBA" id="ARBA00000843"/>
    </source>
</evidence>
<keyword evidence="13" id="KW-0326">Glycosidase</keyword>
<keyword evidence="9" id="KW-0378">Hydrolase</keyword>
<evidence type="ECO:0000256" key="11">
    <source>
        <dbReference type="ARBA" id="ARBA00023014"/>
    </source>
</evidence>
<evidence type="ECO:0000313" key="15">
    <source>
        <dbReference type="EMBL" id="SUZ49037.1"/>
    </source>
</evidence>
<sequence length="344" mass="39896">MISKKLLRWYALNKRDLPWRATHDPYKIWISEIMLQQTQVSTVIPYYRKWINKFPNAKKLSKANYNDVLKLWEGLGYYSRCKNIYKTAPLVQEKFPNNYSELIKLPGIGDYTAKTILAIAFNKNQVGIDTNLERIGFRLLGLKKKSKFNQNKVRKFLEKIQDKNNPGDFNQALMDLGSNICQSQSVNCRVCPINDFCKAFLSLNPIDYPAPTKSKTVPTIKVSTCIVRKQKKLLILQRPIDTMLGGLWEFPGGKIQNNESREKAVIREVMEETNLVINAPDYLGQIKHQYSHFKVSISLFLSDVNDTSSFKTNQNYKWTTRKQLDKLALPKANYKMLEILDKLK</sequence>
<comment type="cofactor">
    <cofactor evidence="2">
        <name>[4Fe-4S] cluster</name>
        <dbReference type="ChEBI" id="CHEBI:49883"/>
    </cofactor>
</comment>
<dbReference type="InterPro" id="IPR029119">
    <property type="entry name" value="MutY_C"/>
</dbReference>
<feature type="domain" description="Nudix hydrolase" evidence="14">
    <location>
        <begin position="218"/>
        <end position="344"/>
    </location>
</feature>
<comment type="catalytic activity">
    <reaction evidence="1">
        <text>Hydrolyzes free adenine bases from 7,8-dihydro-8-oxoguanine:adenine mismatched double-stranded DNA, leaving an apurinic site.</text>
        <dbReference type="EC" id="3.2.2.31"/>
    </reaction>
</comment>
<dbReference type="GO" id="GO:0006298">
    <property type="term" value="P:mismatch repair"/>
    <property type="evidence" value="ECO:0007669"/>
    <property type="project" value="TreeGrafter"/>
</dbReference>
<dbReference type="GO" id="GO:0034039">
    <property type="term" value="F:8-oxo-7,8-dihydroguanine DNA N-glycosylase activity"/>
    <property type="evidence" value="ECO:0007669"/>
    <property type="project" value="TreeGrafter"/>
</dbReference>
<evidence type="ECO:0000259" key="14">
    <source>
        <dbReference type="PROSITE" id="PS51462"/>
    </source>
</evidence>
<evidence type="ECO:0000256" key="12">
    <source>
        <dbReference type="ARBA" id="ARBA00023204"/>
    </source>
</evidence>
<evidence type="ECO:0000256" key="10">
    <source>
        <dbReference type="ARBA" id="ARBA00023004"/>
    </source>
</evidence>
<dbReference type="GO" id="GO:0051539">
    <property type="term" value="F:4 iron, 4 sulfur cluster binding"/>
    <property type="evidence" value="ECO:0007669"/>
    <property type="project" value="UniProtKB-KW"/>
</dbReference>
<dbReference type="GO" id="GO:0035485">
    <property type="term" value="F:adenine/guanine mispair binding"/>
    <property type="evidence" value="ECO:0007669"/>
    <property type="project" value="TreeGrafter"/>
</dbReference>
<dbReference type="GO" id="GO:0006284">
    <property type="term" value="P:base-excision repair"/>
    <property type="evidence" value="ECO:0007669"/>
    <property type="project" value="InterPro"/>
</dbReference>
<dbReference type="Pfam" id="PF14815">
    <property type="entry name" value="NUDIX_4"/>
    <property type="match status" value="1"/>
</dbReference>
<keyword evidence="10" id="KW-0408">Iron</keyword>
<gene>
    <name evidence="15" type="ORF">METZ01_LOCUS1891</name>
</gene>
<dbReference type="GO" id="GO:0046872">
    <property type="term" value="F:metal ion binding"/>
    <property type="evidence" value="ECO:0007669"/>
    <property type="project" value="UniProtKB-KW"/>
</dbReference>
<dbReference type="AlphaFoldDB" id="A0A381N3D5"/>
<dbReference type="InterPro" id="IPR044298">
    <property type="entry name" value="MIG/MutY"/>
</dbReference>
<keyword evidence="8" id="KW-0227">DNA damage</keyword>
<dbReference type="InterPro" id="IPR020476">
    <property type="entry name" value="Nudix_hydrolase"/>
</dbReference>
<dbReference type="PANTHER" id="PTHR42944:SF1">
    <property type="entry name" value="ADENINE DNA GLYCOSYLASE"/>
    <property type="match status" value="1"/>
</dbReference>
<evidence type="ECO:0000256" key="7">
    <source>
        <dbReference type="ARBA" id="ARBA00022723"/>
    </source>
</evidence>
<keyword evidence="6" id="KW-0004">4Fe-4S</keyword>
<keyword evidence="7" id="KW-0479">Metal-binding</keyword>
<dbReference type="InterPro" id="IPR015797">
    <property type="entry name" value="NUDIX_hydrolase-like_dom_sf"/>
</dbReference>
<keyword evidence="11" id="KW-0411">Iron-sulfur</keyword>
<dbReference type="Gene3D" id="1.10.1670.10">
    <property type="entry name" value="Helix-hairpin-Helix base-excision DNA repair enzymes (C-terminal)"/>
    <property type="match status" value="1"/>
</dbReference>
<dbReference type="InterPro" id="IPR000086">
    <property type="entry name" value="NUDIX_hydrolase_dom"/>
</dbReference>
<dbReference type="PROSITE" id="PS51462">
    <property type="entry name" value="NUDIX"/>
    <property type="match status" value="1"/>
</dbReference>
<dbReference type="InterPro" id="IPR003265">
    <property type="entry name" value="HhH-GPD_domain"/>
</dbReference>
<evidence type="ECO:0000256" key="6">
    <source>
        <dbReference type="ARBA" id="ARBA00022485"/>
    </source>
</evidence>